<keyword evidence="4" id="KW-1185">Reference proteome</keyword>
<dbReference type="InterPro" id="IPR001031">
    <property type="entry name" value="Thioesterase"/>
</dbReference>
<dbReference type="EMBL" id="AP022871">
    <property type="protein sequence ID" value="BCB84572.1"/>
    <property type="molecule type" value="Genomic_DNA"/>
</dbReference>
<reference evidence="3 4" key="2">
    <citation type="submission" date="2020-03" db="EMBL/GenBank/DDBJ databases">
        <authorList>
            <person name="Ichikawa N."/>
            <person name="Kimura A."/>
            <person name="Kitahashi Y."/>
            <person name="Uohara A."/>
        </authorList>
    </citation>
    <scope>NUCLEOTIDE SEQUENCE [LARGE SCALE GENOMIC DNA]</scope>
    <source>
        <strain evidence="3 4">NBRC 105367</strain>
    </source>
</reference>
<evidence type="ECO:0000256" key="1">
    <source>
        <dbReference type="ARBA" id="ARBA00007169"/>
    </source>
</evidence>
<dbReference type="Gene3D" id="3.40.50.1820">
    <property type="entry name" value="alpha/beta hydrolase"/>
    <property type="match status" value="1"/>
</dbReference>
<dbReference type="AlphaFoldDB" id="A0A6F8YEP4"/>
<feature type="domain" description="Thioesterase" evidence="2">
    <location>
        <begin position="21"/>
        <end position="241"/>
    </location>
</feature>
<dbReference type="Pfam" id="PF00975">
    <property type="entry name" value="Thioesterase"/>
    <property type="match status" value="1"/>
</dbReference>
<dbReference type="InterPro" id="IPR012223">
    <property type="entry name" value="TEII"/>
</dbReference>
<evidence type="ECO:0000313" key="4">
    <source>
        <dbReference type="Proteomes" id="UP000503011"/>
    </source>
</evidence>
<dbReference type="RefSeq" id="WP_173155799.1">
    <property type="nucleotide sequence ID" value="NZ_AP022871.1"/>
</dbReference>
<dbReference type="PANTHER" id="PTHR11487">
    <property type="entry name" value="THIOESTERASE"/>
    <property type="match status" value="1"/>
</dbReference>
<dbReference type="Proteomes" id="UP000503011">
    <property type="component" value="Chromosome"/>
</dbReference>
<dbReference type="KEGG" id="psuu:Psuf_018850"/>
<sequence length="250" mass="27324">MSGTSDAWAVRWRSVADPSLRLFCVPHSGGGAVTYRRWAERLAPSIEVVALRLPGRETRFREPPYRDIAEVVPPLLDAVAPLLDRPQAWFGHSMGAVVAYEASRRVDPTLVRRLVVAARPAPHLADDGPPLHDAPTEDFLRGLYAMNGTPERLAQDRQALLTFLPTLRADFAVVETYEPLPGPRLSCPVTALGGTTDPVASEEQLAGWRRYTTAECAVRMFPGGHFFVHEQTDAVLAALTADLLPAGDAR</sequence>
<proteinExistence type="inferred from homology"/>
<accession>A0A6F8YEP4</accession>
<dbReference type="SUPFAM" id="SSF53474">
    <property type="entry name" value="alpha/beta-Hydrolases"/>
    <property type="match status" value="1"/>
</dbReference>
<comment type="similarity">
    <text evidence="1">Belongs to the thioesterase family.</text>
</comment>
<evidence type="ECO:0000313" key="3">
    <source>
        <dbReference type="EMBL" id="BCB84572.1"/>
    </source>
</evidence>
<dbReference type="GO" id="GO:0008610">
    <property type="term" value="P:lipid biosynthetic process"/>
    <property type="evidence" value="ECO:0007669"/>
    <property type="project" value="TreeGrafter"/>
</dbReference>
<gene>
    <name evidence="3" type="ORF">Psuf_018850</name>
</gene>
<name>A0A6F8YEP4_9ACTN</name>
<dbReference type="PANTHER" id="PTHR11487:SF0">
    <property type="entry name" value="S-ACYL FATTY ACID SYNTHASE THIOESTERASE, MEDIUM CHAIN"/>
    <property type="match status" value="1"/>
</dbReference>
<dbReference type="InterPro" id="IPR029058">
    <property type="entry name" value="AB_hydrolase_fold"/>
</dbReference>
<protein>
    <submittedName>
        <fullName evidence="3">Thioesterase</fullName>
    </submittedName>
</protein>
<reference evidence="3 4" key="1">
    <citation type="submission" date="2020-03" db="EMBL/GenBank/DDBJ databases">
        <title>Whole genome shotgun sequence of Phytohabitans suffuscus NBRC 105367.</title>
        <authorList>
            <person name="Komaki H."/>
            <person name="Tamura T."/>
        </authorList>
    </citation>
    <scope>NUCLEOTIDE SEQUENCE [LARGE SCALE GENOMIC DNA]</scope>
    <source>
        <strain evidence="3 4">NBRC 105367</strain>
    </source>
</reference>
<evidence type="ECO:0000259" key="2">
    <source>
        <dbReference type="Pfam" id="PF00975"/>
    </source>
</evidence>
<organism evidence="3 4">
    <name type="scientific">Phytohabitans suffuscus</name>
    <dbReference type="NCBI Taxonomy" id="624315"/>
    <lineage>
        <taxon>Bacteria</taxon>
        <taxon>Bacillati</taxon>
        <taxon>Actinomycetota</taxon>
        <taxon>Actinomycetes</taxon>
        <taxon>Micromonosporales</taxon>
        <taxon>Micromonosporaceae</taxon>
    </lineage>
</organism>